<evidence type="ECO:0000256" key="2">
    <source>
        <dbReference type="ARBA" id="ARBA00023015"/>
    </source>
</evidence>
<organism evidence="6 7">
    <name type="scientific">Bordetella genomosp. 13</name>
    <dbReference type="NCBI Taxonomy" id="463040"/>
    <lineage>
        <taxon>Bacteria</taxon>
        <taxon>Pseudomonadati</taxon>
        <taxon>Pseudomonadota</taxon>
        <taxon>Betaproteobacteria</taxon>
        <taxon>Burkholderiales</taxon>
        <taxon>Alcaligenaceae</taxon>
        <taxon>Bordetella</taxon>
    </lineage>
</organism>
<dbReference type="Pfam" id="PF00126">
    <property type="entry name" value="HTH_1"/>
    <property type="match status" value="1"/>
</dbReference>
<evidence type="ECO:0000256" key="4">
    <source>
        <dbReference type="ARBA" id="ARBA00023163"/>
    </source>
</evidence>
<evidence type="ECO:0000313" key="6">
    <source>
        <dbReference type="EMBL" id="ARP94422.1"/>
    </source>
</evidence>
<dbReference type="RefSeq" id="WP_086078186.1">
    <property type="nucleotide sequence ID" value="NZ_CP021111.1"/>
</dbReference>
<evidence type="ECO:0000313" key="7">
    <source>
        <dbReference type="Proteomes" id="UP000194161"/>
    </source>
</evidence>
<dbReference type="Pfam" id="PF03466">
    <property type="entry name" value="LysR_substrate"/>
    <property type="match status" value="1"/>
</dbReference>
<name>A0A1W6ZAZ6_9BORD</name>
<gene>
    <name evidence="6" type="ORF">CAL15_08490</name>
</gene>
<dbReference type="GO" id="GO:0003700">
    <property type="term" value="F:DNA-binding transcription factor activity"/>
    <property type="evidence" value="ECO:0007669"/>
    <property type="project" value="InterPro"/>
</dbReference>
<dbReference type="GO" id="GO:0000976">
    <property type="term" value="F:transcription cis-regulatory region binding"/>
    <property type="evidence" value="ECO:0007669"/>
    <property type="project" value="TreeGrafter"/>
</dbReference>
<keyword evidence="3" id="KW-0238">DNA-binding</keyword>
<dbReference type="InterPro" id="IPR036388">
    <property type="entry name" value="WH-like_DNA-bd_sf"/>
</dbReference>
<dbReference type="OrthoDB" id="8707631at2"/>
<dbReference type="PANTHER" id="PTHR30126:SF94">
    <property type="entry name" value="LYSR FAMILY TRANSCRIPTIONAL REGULATOR"/>
    <property type="match status" value="1"/>
</dbReference>
<evidence type="ECO:0000259" key="5">
    <source>
        <dbReference type="PROSITE" id="PS50931"/>
    </source>
</evidence>
<dbReference type="AlphaFoldDB" id="A0A1W6ZAZ6"/>
<evidence type="ECO:0000256" key="3">
    <source>
        <dbReference type="ARBA" id="ARBA00023125"/>
    </source>
</evidence>
<reference evidence="6 7" key="1">
    <citation type="submission" date="2017-05" db="EMBL/GenBank/DDBJ databases">
        <title>Complete and WGS of Bordetella genogroups.</title>
        <authorList>
            <person name="Spilker T."/>
            <person name="LiPuma J."/>
        </authorList>
    </citation>
    <scope>NUCLEOTIDE SEQUENCE [LARGE SCALE GENOMIC DNA]</scope>
    <source>
        <strain evidence="6 7">AU7206</strain>
    </source>
</reference>
<dbReference type="SUPFAM" id="SSF53850">
    <property type="entry name" value="Periplasmic binding protein-like II"/>
    <property type="match status" value="1"/>
</dbReference>
<keyword evidence="2" id="KW-0805">Transcription regulation</keyword>
<dbReference type="InterPro" id="IPR036390">
    <property type="entry name" value="WH_DNA-bd_sf"/>
</dbReference>
<dbReference type="STRING" id="463040.CAL15_08490"/>
<dbReference type="InterPro" id="IPR005119">
    <property type="entry name" value="LysR_subst-bd"/>
</dbReference>
<dbReference type="EMBL" id="CP021111">
    <property type="protein sequence ID" value="ARP94422.1"/>
    <property type="molecule type" value="Genomic_DNA"/>
</dbReference>
<dbReference type="SUPFAM" id="SSF46785">
    <property type="entry name" value="Winged helix' DNA-binding domain"/>
    <property type="match status" value="1"/>
</dbReference>
<keyword evidence="4" id="KW-0804">Transcription</keyword>
<accession>A0A1W6ZAZ6</accession>
<keyword evidence="7" id="KW-1185">Reference proteome</keyword>
<dbReference type="Gene3D" id="3.40.190.10">
    <property type="entry name" value="Periplasmic binding protein-like II"/>
    <property type="match status" value="2"/>
</dbReference>
<dbReference type="PANTHER" id="PTHR30126">
    <property type="entry name" value="HTH-TYPE TRANSCRIPTIONAL REGULATOR"/>
    <property type="match status" value="1"/>
</dbReference>
<protein>
    <recommendedName>
        <fullName evidence="5">HTH lysR-type domain-containing protein</fullName>
    </recommendedName>
</protein>
<dbReference type="KEGG" id="bgm:CAL15_08490"/>
<feature type="domain" description="HTH lysR-type" evidence="5">
    <location>
        <begin position="1"/>
        <end position="59"/>
    </location>
</feature>
<dbReference type="Gene3D" id="1.10.10.10">
    <property type="entry name" value="Winged helix-like DNA-binding domain superfamily/Winged helix DNA-binding domain"/>
    <property type="match status" value="1"/>
</dbReference>
<dbReference type="Proteomes" id="UP000194161">
    <property type="component" value="Chromosome"/>
</dbReference>
<evidence type="ECO:0000256" key="1">
    <source>
        <dbReference type="ARBA" id="ARBA00009437"/>
    </source>
</evidence>
<sequence length="290" mass="32583">MSGIRNFRTFIEVVRHGSFAAASEHVCLTPAAVGLQIQALENELGFPLFDRVGRSVTLNRRGHAMLPMARQMVALYESMRAQDPEQQELAGTIRLATIATSMKVVVRALLAMRKSYPKLDVQPGISYSGDLIERIKEGTLDAALSVKSHHRSPAGVLWTRLYEEPFAFMCSAQAAREADMEQLLATRMFLRVSRSSTTGTLIDELMRSLHLKPREFIEMNSMRTIADLVKDDLGVTILPVPHSVDWENDPQLHVQRFDDPRASRVVGLFESESRTFLTSVLRQHLLAQQP</sequence>
<proteinExistence type="inferred from homology"/>
<dbReference type="PROSITE" id="PS50931">
    <property type="entry name" value="HTH_LYSR"/>
    <property type="match status" value="1"/>
</dbReference>
<dbReference type="InterPro" id="IPR000847">
    <property type="entry name" value="LysR_HTH_N"/>
</dbReference>
<comment type="similarity">
    <text evidence="1">Belongs to the LysR transcriptional regulatory family.</text>
</comment>